<organism evidence="2 3">
    <name type="scientific">Cephalotrichum gorgonifer</name>
    <dbReference type="NCBI Taxonomy" id="2041049"/>
    <lineage>
        <taxon>Eukaryota</taxon>
        <taxon>Fungi</taxon>
        <taxon>Dikarya</taxon>
        <taxon>Ascomycota</taxon>
        <taxon>Pezizomycotina</taxon>
        <taxon>Sordariomycetes</taxon>
        <taxon>Hypocreomycetidae</taxon>
        <taxon>Microascales</taxon>
        <taxon>Microascaceae</taxon>
        <taxon>Cephalotrichum</taxon>
    </lineage>
</organism>
<dbReference type="Proteomes" id="UP001187682">
    <property type="component" value="Unassembled WGS sequence"/>
</dbReference>
<dbReference type="EMBL" id="ONZQ02000002">
    <property type="protein sequence ID" value="SPN99147.1"/>
    <property type="molecule type" value="Genomic_DNA"/>
</dbReference>
<evidence type="ECO:0000256" key="1">
    <source>
        <dbReference type="SAM" id="MobiDB-lite"/>
    </source>
</evidence>
<evidence type="ECO:0000313" key="2">
    <source>
        <dbReference type="EMBL" id="SPN99147.1"/>
    </source>
</evidence>
<feature type="region of interest" description="Disordered" evidence="1">
    <location>
        <begin position="20"/>
        <end position="44"/>
    </location>
</feature>
<comment type="caution">
    <text evidence="2">The sequence shown here is derived from an EMBL/GenBank/DDBJ whole genome shotgun (WGS) entry which is preliminary data.</text>
</comment>
<protein>
    <submittedName>
        <fullName evidence="2">Related to nuclear pore protein</fullName>
    </submittedName>
</protein>
<dbReference type="SUPFAM" id="SSF54695">
    <property type="entry name" value="POZ domain"/>
    <property type="match status" value="1"/>
</dbReference>
<accession>A0AAE8MRZ8</accession>
<dbReference type="InterPro" id="IPR011333">
    <property type="entry name" value="SKP1/BTB/POZ_sf"/>
</dbReference>
<gene>
    <name evidence="2" type="ORF">DNG_02182</name>
</gene>
<evidence type="ECO:0000313" key="3">
    <source>
        <dbReference type="Proteomes" id="UP001187682"/>
    </source>
</evidence>
<dbReference type="AlphaFoldDB" id="A0AAE8MRZ8"/>
<proteinExistence type="predicted"/>
<name>A0AAE8MRZ8_9PEZI</name>
<sequence length="349" mass="39211">MLPPTVEVDPRGDIKLRVAQADGGDDGDADSHADTDTDTDTDAGADPVTFLACSRALARASPVFARMLYGEFAESRHREGGEWMVDLPNDKAQPMRIFLDIAHGRFRDVPRVLSVDQLHELTVLTNYYDATAALIPWVDGWMSGIEEIVKDANAPMPKVLWITWELGRKDAFTTMSRRMLMESEGPGFMESGQVEDIQTPPDIIERIDAIRIQIFQSLLNIFQEMVDNLIVVDERVRWCRHHTWMGPHRCESMILGSMTFCLARAGLWPLPEARGVEYSVLGLHGKLTTLVIHDIGRASAGDKGVVDHGECNPRAYLLDLVQRVVRETPSPLTEFHVKYLDQQAKKLLH</sequence>
<reference evidence="2" key="1">
    <citation type="submission" date="2018-03" db="EMBL/GenBank/DDBJ databases">
        <authorList>
            <person name="Guldener U."/>
        </authorList>
    </citation>
    <scope>NUCLEOTIDE SEQUENCE</scope>
</reference>
<dbReference type="Gene3D" id="3.30.710.10">
    <property type="entry name" value="Potassium Channel Kv1.1, Chain A"/>
    <property type="match status" value="1"/>
</dbReference>
<keyword evidence="3" id="KW-1185">Reference proteome</keyword>